<organism evidence="20">
    <name type="scientific">Physcomitrium patens</name>
    <name type="common">Spreading-leaved earth moss</name>
    <name type="synonym">Physcomitrella patens</name>
    <dbReference type="NCBI Taxonomy" id="3218"/>
    <lineage>
        <taxon>Eukaryota</taxon>
        <taxon>Viridiplantae</taxon>
        <taxon>Streptophyta</taxon>
        <taxon>Embryophyta</taxon>
        <taxon>Bryophyta</taxon>
        <taxon>Bryophytina</taxon>
        <taxon>Bryopsida</taxon>
        <taxon>Funariidae</taxon>
        <taxon>Funariales</taxon>
        <taxon>Funariaceae</taxon>
        <taxon>Physcomitrium</taxon>
    </lineage>
</organism>
<dbReference type="PROSITE" id="PS00108">
    <property type="entry name" value="PROTEIN_KINASE_ST"/>
    <property type="match status" value="1"/>
</dbReference>
<dbReference type="Gene3D" id="3.30.200.20">
    <property type="entry name" value="Phosphorylase Kinase, domain 1"/>
    <property type="match status" value="1"/>
</dbReference>
<dbReference type="PANTHER" id="PTHR47986">
    <property type="entry name" value="OSJNBA0070M12.3 PROTEIN"/>
    <property type="match status" value="1"/>
</dbReference>
<dbReference type="FunFam" id="3.30.200.20:FF:000178">
    <property type="entry name" value="serine/threonine-protein kinase PBS1-like"/>
    <property type="match status" value="1"/>
</dbReference>
<dbReference type="EnsemblPlants" id="Pp3c10_2340V3.1">
    <property type="protein sequence ID" value="Pp3c10_2340V3.1"/>
    <property type="gene ID" value="Pp3c10_2340"/>
</dbReference>
<accession>A9TJK9</accession>
<reference evidence="20 22" key="1">
    <citation type="journal article" date="2008" name="Science">
        <title>The Physcomitrella genome reveals evolutionary insights into the conquest of land by plants.</title>
        <authorList>
            <person name="Rensing S."/>
            <person name="Lang D."/>
            <person name="Zimmer A."/>
            <person name="Terry A."/>
            <person name="Salamov A."/>
            <person name="Shapiro H."/>
            <person name="Nishiyama T."/>
            <person name="Perroud P.-F."/>
            <person name="Lindquist E."/>
            <person name="Kamisugi Y."/>
            <person name="Tanahashi T."/>
            <person name="Sakakibara K."/>
            <person name="Fujita T."/>
            <person name="Oishi K."/>
            <person name="Shin-I T."/>
            <person name="Kuroki Y."/>
            <person name="Toyoda A."/>
            <person name="Suzuki Y."/>
            <person name="Hashimoto A."/>
            <person name="Yamaguchi K."/>
            <person name="Sugano A."/>
            <person name="Kohara Y."/>
            <person name="Fujiyama A."/>
            <person name="Anterola A."/>
            <person name="Aoki S."/>
            <person name="Ashton N."/>
            <person name="Barbazuk W.B."/>
            <person name="Barker E."/>
            <person name="Bennetzen J."/>
            <person name="Bezanilla M."/>
            <person name="Blankenship R."/>
            <person name="Cho S.H."/>
            <person name="Dutcher S."/>
            <person name="Estelle M."/>
            <person name="Fawcett J.A."/>
            <person name="Gundlach H."/>
            <person name="Hanada K."/>
            <person name="Heyl A."/>
            <person name="Hicks K.A."/>
            <person name="Hugh J."/>
            <person name="Lohr M."/>
            <person name="Mayer K."/>
            <person name="Melkozernov A."/>
            <person name="Murata T."/>
            <person name="Nelson D."/>
            <person name="Pils B."/>
            <person name="Prigge M."/>
            <person name="Reiss B."/>
            <person name="Renner T."/>
            <person name="Rombauts S."/>
            <person name="Rushton P."/>
            <person name="Sanderfoot A."/>
            <person name="Schween G."/>
            <person name="Shiu S.-H."/>
            <person name="Stueber K."/>
            <person name="Theodoulou F.L."/>
            <person name="Tu H."/>
            <person name="Van de Peer Y."/>
            <person name="Verrier P.J."/>
            <person name="Waters E."/>
            <person name="Wood A."/>
            <person name="Yang L."/>
            <person name="Cove D."/>
            <person name="Cuming A."/>
            <person name="Hasebe M."/>
            <person name="Lucas S."/>
            <person name="Mishler D.B."/>
            <person name="Reski R."/>
            <person name="Grigoriev I."/>
            <person name="Quatrano R.S."/>
            <person name="Boore J.L."/>
        </authorList>
    </citation>
    <scope>NUCLEOTIDE SEQUENCE [LARGE SCALE GENOMIC DNA]</scope>
    <source>
        <strain evidence="21 22">cv. Gransden 2004</strain>
    </source>
</reference>
<feature type="transmembrane region" description="Helical" evidence="17">
    <location>
        <begin position="475"/>
        <end position="500"/>
    </location>
</feature>
<reference evidence="20 22" key="2">
    <citation type="journal article" date="2018" name="Plant J.">
        <title>The Physcomitrella patens chromosome-scale assembly reveals moss genome structure and evolution.</title>
        <authorList>
            <person name="Lang D."/>
            <person name="Ullrich K.K."/>
            <person name="Murat F."/>
            <person name="Fuchs J."/>
            <person name="Jenkins J."/>
            <person name="Haas F.B."/>
            <person name="Piednoel M."/>
            <person name="Gundlach H."/>
            <person name="Van Bel M."/>
            <person name="Meyberg R."/>
            <person name="Vives C."/>
            <person name="Morata J."/>
            <person name="Symeonidi A."/>
            <person name="Hiss M."/>
            <person name="Muchero W."/>
            <person name="Kamisugi Y."/>
            <person name="Saleh O."/>
            <person name="Blanc G."/>
            <person name="Decker E.L."/>
            <person name="van Gessel N."/>
            <person name="Grimwood J."/>
            <person name="Hayes R.D."/>
            <person name="Graham S.W."/>
            <person name="Gunter L.E."/>
            <person name="McDaniel S.F."/>
            <person name="Hoernstein S.N.W."/>
            <person name="Larsson A."/>
            <person name="Li F.W."/>
            <person name="Perroud P.F."/>
            <person name="Phillips J."/>
            <person name="Ranjan P."/>
            <person name="Rokshar D.S."/>
            <person name="Rothfels C.J."/>
            <person name="Schneider L."/>
            <person name="Shu S."/>
            <person name="Stevenson D.W."/>
            <person name="Thummler F."/>
            <person name="Tillich M."/>
            <person name="Villarreal Aguilar J.C."/>
            <person name="Widiez T."/>
            <person name="Wong G.K."/>
            <person name="Wymore A."/>
            <person name="Zhang Y."/>
            <person name="Zimmer A.D."/>
            <person name="Quatrano R.S."/>
            <person name="Mayer K.F.X."/>
            <person name="Goodstein D."/>
            <person name="Casacuberta J.M."/>
            <person name="Vandepoele K."/>
            <person name="Reski R."/>
            <person name="Cuming A.C."/>
            <person name="Tuskan G.A."/>
            <person name="Maumus F."/>
            <person name="Salse J."/>
            <person name="Schmutz J."/>
            <person name="Rensing S.A."/>
        </authorList>
    </citation>
    <scope>NUCLEOTIDE SEQUENCE [LARGE SCALE GENOMIC DNA]</scope>
    <source>
        <strain evidence="21 22">cv. Gransden 2004</strain>
    </source>
</reference>
<dbReference type="FunCoup" id="A9TJK9">
    <property type="interactions" value="1208"/>
</dbReference>
<dbReference type="EnsemblPlants" id="Pp3c10_2340V3.2">
    <property type="protein sequence ID" value="Pp3c10_2340V3.2"/>
    <property type="gene ID" value="Pp3c10_2340"/>
</dbReference>
<dbReference type="SUPFAM" id="SSF56112">
    <property type="entry name" value="Protein kinase-like (PK-like)"/>
    <property type="match status" value="1"/>
</dbReference>
<evidence type="ECO:0000256" key="11">
    <source>
        <dbReference type="ARBA" id="ARBA00022989"/>
    </source>
</evidence>
<dbReference type="OMA" id="PWNISES"/>
<evidence type="ECO:0000256" key="15">
    <source>
        <dbReference type="PROSITE-ProRule" id="PRU10141"/>
    </source>
</evidence>
<evidence type="ECO:0000256" key="17">
    <source>
        <dbReference type="SAM" id="Phobius"/>
    </source>
</evidence>
<dbReference type="eggNOG" id="ENOG502QPQ4">
    <property type="taxonomic scope" value="Eukaryota"/>
</dbReference>
<feature type="region of interest" description="Disordered" evidence="16">
    <location>
        <begin position="442"/>
        <end position="470"/>
    </location>
</feature>
<feature type="signal peptide" evidence="18">
    <location>
        <begin position="1"/>
        <end position="26"/>
    </location>
</feature>
<evidence type="ECO:0000256" key="2">
    <source>
        <dbReference type="ARBA" id="ARBA00008684"/>
    </source>
</evidence>
<dbReference type="KEGG" id="ppp:112287206"/>
<keyword evidence="7" id="KW-0677">Repeat</keyword>
<evidence type="ECO:0000256" key="1">
    <source>
        <dbReference type="ARBA" id="ARBA00004167"/>
    </source>
</evidence>
<dbReference type="InterPro" id="IPR000719">
    <property type="entry name" value="Prot_kinase_dom"/>
</dbReference>
<comment type="subcellular location">
    <subcellularLocation>
        <location evidence="1">Membrane</location>
        <topology evidence="1">Single-pass membrane protein</topology>
    </subcellularLocation>
</comment>
<evidence type="ECO:0000256" key="5">
    <source>
        <dbReference type="ARBA" id="ARBA00022692"/>
    </source>
</evidence>
<dbReference type="FunFam" id="1.10.510.10:FF:000198">
    <property type="entry name" value="receptor protein kinase TMK1"/>
    <property type="match status" value="1"/>
</dbReference>
<proteinExistence type="inferred from homology"/>
<evidence type="ECO:0000256" key="16">
    <source>
        <dbReference type="SAM" id="MobiDB-lite"/>
    </source>
</evidence>
<feature type="binding site" evidence="15">
    <location>
        <position position="604"/>
    </location>
    <ligand>
        <name>ATP</name>
        <dbReference type="ChEBI" id="CHEBI:30616"/>
    </ligand>
</feature>
<dbReference type="Gramene" id="Pp3c10_2340V3.1">
    <property type="protein sequence ID" value="Pp3c10_2340V3.1"/>
    <property type="gene ID" value="Pp3c10_2340"/>
</dbReference>
<dbReference type="InterPro" id="IPR013210">
    <property type="entry name" value="LRR_N_plant-typ"/>
</dbReference>
<evidence type="ECO:0000256" key="4">
    <source>
        <dbReference type="ARBA" id="ARBA00022679"/>
    </source>
</evidence>
<dbReference type="GO" id="GO:0007165">
    <property type="term" value="P:signal transduction"/>
    <property type="evidence" value="ECO:0000318"/>
    <property type="project" value="GO_Central"/>
</dbReference>
<sequence length="917" mass="98410">MKTKHGRNWVLRVTVLVLCCVLAAVGAPDDGAVLQDFLKGVANGASLGWTGTDFCAGWTGVVCSGGNVVQLRLREAGLGGTVTSTLNQMTDLTYLELNGNSFTGAMPSLAGMANLQNIFLHQNNFTSIPGDFFRGLTNVVNLYIDRNLGLNGTAGWTIPEDITASTKLTNLSVASTNLNSLPEYLGTMASLRVLLAAYNNIPSIPASFAGSNIEVLQVNNQAGMKGTMAPCGAMPALRVLWLQVNQLTGPIPDGLAASTGLSDLRLNDNRLLGQIPLDLAKLPLTTVFLKNNFLSGQLPSFPVVPTFDDVDFCSTDGTQCSVEVAALIQFLKGVGYPQSISEAWTGANPCGWIGIGCSGTSVVSISLASSGLTGTISPYLANITTLKSILLNNNTLTGSVPNQLTTLPDLVTLDIRNNNISGEIPKFRPGVTFQSSGNPFLGTVLPPTSPSPGTPGATPNTPGGASSSSSSSTSVGVIVGAIVGALALVTVVALLAFCFFRRKKKKKYSALIQGQNTVVHPRGDSGSDPELGKTLAEYRANDGTRTNYSGPSDMQVGEGDSLGTSYEILRDVTEGFAEKNVLGKGGFGVVYKGTFPDGTMVAVKRMEAAVMSNKGLKEFQSEISVLSKVRHRNLVELKGYCAHRNERLLVYEYMAQGTLAQHLFEYQAMGVRPLEWTRRLSIALDVARGLEYLHGLAHKSFIHRDLKPSNILLDDKYAAKVSDFGLVKLAPENNFSVETRLAGTFGYLAPEYAVTGRVTTKADVFSFGVVLMEMMTGRRALDETEAEENMHLVTWFRRTNTSPETFARCIDPTITMTEETLKSLNVVSDLALQCTAREPYQRPDMGHAVNILKPLIEQWKPAKFVGEGSEEIDLQLTLPEALKQWQDLENDSFCGVDDSRASIPQKPLDFGTAVDGR</sequence>
<dbReference type="CDD" id="cd14066">
    <property type="entry name" value="STKc_IRAK"/>
    <property type="match status" value="1"/>
</dbReference>
<feature type="domain" description="Protein kinase" evidence="19">
    <location>
        <begin position="576"/>
        <end position="856"/>
    </location>
</feature>
<dbReference type="InterPro" id="IPR032675">
    <property type="entry name" value="LRR_dom_sf"/>
</dbReference>
<dbReference type="Gene3D" id="1.10.510.10">
    <property type="entry name" value="Transferase(Phosphotransferase) domain 1"/>
    <property type="match status" value="1"/>
</dbReference>
<keyword evidence="10 15" id="KW-0067">ATP-binding</keyword>
<feature type="chain" id="PRO_5014298028" description="Protein kinase domain-containing protein" evidence="18">
    <location>
        <begin position="27"/>
        <end position="917"/>
    </location>
</feature>
<evidence type="ECO:0000256" key="13">
    <source>
        <dbReference type="ARBA" id="ARBA00023170"/>
    </source>
</evidence>
<dbReference type="InterPro" id="IPR003591">
    <property type="entry name" value="Leu-rich_rpt_typical-subtyp"/>
</dbReference>
<dbReference type="GeneID" id="112287206"/>
<keyword evidence="14" id="KW-0325">Glycoprotein</keyword>
<dbReference type="PANTHER" id="PTHR47986:SF34">
    <property type="entry name" value="RECEPTOR-LIKE KINASE TMK2"/>
    <property type="match status" value="1"/>
</dbReference>
<dbReference type="Gene3D" id="3.80.10.10">
    <property type="entry name" value="Ribonuclease Inhibitor"/>
    <property type="match status" value="2"/>
</dbReference>
<dbReference type="PROSITE" id="PS00107">
    <property type="entry name" value="PROTEIN_KINASE_ATP"/>
    <property type="match status" value="1"/>
</dbReference>
<keyword evidence="3" id="KW-0433">Leucine-rich repeat</keyword>
<evidence type="ECO:0000256" key="12">
    <source>
        <dbReference type="ARBA" id="ARBA00023136"/>
    </source>
</evidence>
<dbReference type="PaxDb" id="3218-PP1S245_46V6.1"/>
<dbReference type="HOGENOM" id="CLU_000288_114_6_1"/>
<keyword evidence="6 18" id="KW-0732">Signal</keyword>
<keyword evidence="4" id="KW-0808">Transferase</keyword>
<dbReference type="Pfam" id="PF00560">
    <property type="entry name" value="LRR_1"/>
    <property type="match status" value="1"/>
</dbReference>
<dbReference type="Gramene" id="Pp3c10_2340V3.2">
    <property type="protein sequence ID" value="Pp3c10_2340V3.2"/>
    <property type="gene ID" value="Pp3c10_2340"/>
</dbReference>
<evidence type="ECO:0000256" key="18">
    <source>
        <dbReference type="SAM" id="SignalP"/>
    </source>
</evidence>
<dbReference type="InterPro" id="IPR008271">
    <property type="entry name" value="Ser/Thr_kinase_AS"/>
</dbReference>
<dbReference type="InterPro" id="IPR052422">
    <property type="entry name" value="Auxin_Ser/Thr_Kinase"/>
</dbReference>
<dbReference type="SMART" id="SM00369">
    <property type="entry name" value="LRR_TYP"/>
    <property type="match status" value="3"/>
</dbReference>
<dbReference type="STRING" id="3218.A9TJK9"/>
<dbReference type="GO" id="GO:0004675">
    <property type="term" value="F:transmembrane receptor protein serine/threonine kinase activity"/>
    <property type="evidence" value="ECO:0000318"/>
    <property type="project" value="GO_Central"/>
</dbReference>
<keyword evidence="5 17" id="KW-0812">Transmembrane</keyword>
<keyword evidence="13" id="KW-0675">Receptor</keyword>
<dbReference type="InterPro" id="IPR001611">
    <property type="entry name" value="Leu-rich_rpt"/>
</dbReference>
<dbReference type="EMBL" id="ABEU02000010">
    <property type="protein sequence ID" value="PNR46179.1"/>
    <property type="molecule type" value="Genomic_DNA"/>
</dbReference>
<dbReference type="GO" id="GO:0005524">
    <property type="term" value="F:ATP binding"/>
    <property type="evidence" value="ECO:0007669"/>
    <property type="project" value="UniProtKB-UniRule"/>
</dbReference>
<evidence type="ECO:0000256" key="10">
    <source>
        <dbReference type="ARBA" id="ARBA00022840"/>
    </source>
</evidence>
<dbReference type="Pfam" id="PF08263">
    <property type="entry name" value="LRRNT_2"/>
    <property type="match status" value="2"/>
</dbReference>
<evidence type="ECO:0000313" key="21">
    <source>
        <dbReference type="EnsemblPlants" id="Pp3c10_2340V3.1"/>
    </source>
</evidence>
<keyword evidence="12 17" id="KW-0472">Membrane</keyword>
<evidence type="ECO:0000313" key="22">
    <source>
        <dbReference type="Proteomes" id="UP000006727"/>
    </source>
</evidence>
<gene>
    <name evidence="21" type="primary">LOC112287206</name>
    <name evidence="20" type="ORF">PHYPA_013298</name>
</gene>
<protein>
    <recommendedName>
        <fullName evidence="19">Protein kinase domain-containing protein</fullName>
    </recommendedName>
</protein>
<dbReference type="SMART" id="SM00220">
    <property type="entry name" value="S_TKc"/>
    <property type="match status" value="1"/>
</dbReference>
<keyword evidence="11 17" id="KW-1133">Transmembrane helix</keyword>
<reference evidence="21" key="3">
    <citation type="submission" date="2020-12" db="UniProtKB">
        <authorList>
            <consortium name="EnsemblPlants"/>
        </authorList>
    </citation>
    <scope>IDENTIFICATION</scope>
</reference>
<dbReference type="PROSITE" id="PS50011">
    <property type="entry name" value="PROTEIN_KINASE_DOM"/>
    <property type="match status" value="1"/>
</dbReference>
<keyword evidence="9" id="KW-0418">Kinase</keyword>
<evidence type="ECO:0000256" key="9">
    <source>
        <dbReference type="ARBA" id="ARBA00022777"/>
    </source>
</evidence>
<dbReference type="RefSeq" id="XP_024385741.1">
    <property type="nucleotide sequence ID" value="XM_024529973.2"/>
</dbReference>
<evidence type="ECO:0000259" key="19">
    <source>
        <dbReference type="PROSITE" id="PS50011"/>
    </source>
</evidence>
<dbReference type="AlphaFoldDB" id="A9TJK9"/>
<dbReference type="GO" id="GO:0016020">
    <property type="term" value="C:membrane"/>
    <property type="evidence" value="ECO:0007669"/>
    <property type="project" value="UniProtKB-SubCell"/>
</dbReference>
<dbReference type="InterPro" id="IPR011009">
    <property type="entry name" value="Kinase-like_dom_sf"/>
</dbReference>
<comment type="similarity">
    <text evidence="2">Belongs to the protein kinase superfamily. Ser/Thr protein kinase family.</text>
</comment>
<evidence type="ECO:0000256" key="3">
    <source>
        <dbReference type="ARBA" id="ARBA00022614"/>
    </source>
</evidence>
<dbReference type="Pfam" id="PF00069">
    <property type="entry name" value="Pkinase"/>
    <property type="match status" value="1"/>
</dbReference>
<evidence type="ECO:0000256" key="14">
    <source>
        <dbReference type="ARBA" id="ARBA00023180"/>
    </source>
</evidence>
<feature type="compositionally biased region" description="Low complexity" evidence="16">
    <location>
        <begin position="454"/>
        <end position="470"/>
    </location>
</feature>
<name>A9TJK9_PHYPA</name>
<dbReference type="FunFam" id="3.80.10.10:FF:000129">
    <property type="entry name" value="Leucine-rich repeat receptor-like kinase"/>
    <property type="match status" value="1"/>
</dbReference>
<evidence type="ECO:0000256" key="8">
    <source>
        <dbReference type="ARBA" id="ARBA00022741"/>
    </source>
</evidence>
<dbReference type="Proteomes" id="UP000006727">
    <property type="component" value="Chromosome 10"/>
</dbReference>
<evidence type="ECO:0000256" key="6">
    <source>
        <dbReference type="ARBA" id="ARBA00022729"/>
    </source>
</evidence>
<dbReference type="SUPFAM" id="SSF52058">
    <property type="entry name" value="L domain-like"/>
    <property type="match status" value="1"/>
</dbReference>
<keyword evidence="8 15" id="KW-0547">Nucleotide-binding</keyword>
<evidence type="ECO:0000256" key="7">
    <source>
        <dbReference type="ARBA" id="ARBA00022737"/>
    </source>
</evidence>
<dbReference type="InterPro" id="IPR017441">
    <property type="entry name" value="Protein_kinase_ATP_BS"/>
</dbReference>
<evidence type="ECO:0000313" key="20">
    <source>
        <dbReference type="EMBL" id="PNR46179.1"/>
    </source>
</evidence>
<dbReference type="OrthoDB" id="1607253at2759"/>
<keyword evidence="22" id="KW-1185">Reference proteome</keyword>